<protein>
    <submittedName>
        <fullName evidence="1">Uncharacterized protein</fullName>
    </submittedName>
</protein>
<keyword evidence="2" id="KW-1185">Reference proteome</keyword>
<gene>
    <name evidence="1" type="ORF">GCM10009741_36820</name>
</gene>
<name>A0ABN2B0B2_9ACTN</name>
<proteinExistence type="predicted"/>
<reference evidence="1 2" key="1">
    <citation type="journal article" date="2019" name="Int. J. Syst. Evol. Microbiol.">
        <title>The Global Catalogue of Microorganisms (GCM) 10K type strain sequencing project: providing services to taxonomists for standard genome sequencing and annotation.</title>
        <authorList>
            <consortium name="The Broad Institute Genomics Platform"/>
            <consortium name="The Broad Institute Genome Sequencing Center for Infectious Disease"/>
            <person name="Wu L."/>
            <person name="Ma J."/>
        </authorList>
    </citation>
    <scope>NUCLEOTIDE SEQUENCE [LARGE SCALE GENOMIC DNA]</scope>
    <source>
        <strain evidence="1 2">JCM 14303</strain>
    </source>
</reference>
<dbReference type="EMBL" id="BAAANC010000002">
    <property type="protein sequence ID" value="GAA1531302.1"/>
    <property type="molecule type" value="Genomic_DNA"/>
</dbReference>
<comment type="caution">
    <text evidence="1">The sequence shown here is derived from an EMBL/GenBank/DDBJ whole genome shotgun (WGS) entry which is preliminary data.</text>
</comment>
<dbReference type="Proteomes" id="UP001500363">
    <property type="component" value="Unassembled WGS sequence"/>
</dbReference>
<evidence type="ECO:0000313" key="2">
    <source>
        <dbReference type="Proteomes" id="UP001500363"/>
    </source>
</evidence>
<evidence type="ECO:0000313" key="1">
    <source>
        <dbReference type="EMBL" id="GAA1531302.1"/>
    </source>
</evidence>
<accession>A0ABN2B0B2</accession>
<sequence length="118" mass="12292">MVALGVLTSDGERFVGVERPPRAQDVVELPAQVVSSLEASQAVNQFTGYAADLVSVALWGGAEQAVAGLAARTLASEADVQAALAYAEGRGLLRVDRGPERVVLAPLDRRGNHVRGEG</sequence>
<organism evidence="1 2">
    <name type="scientific">Kribbella lupini</name>
    <dbReference type="NCBI Taxonomy" id="291602"/>
    <lineage>
        <taxon>Bacteria</taxon>
        <taxon>Bacillati</taxon>
        <taxon>Actinomycetota</taxon>
        <taxon>Actinomycetes</taxon>
        <taxon>Propionibacteriales</taxon>
        <taxon>Kribbellaceae</taxon>
        <taxon>Kribbella</taxon>
    </lineage>
</organism>